<dbReference type="Proteomes" id="UP000823388">
    <property type="component" value="Chromosome 9K"/>
</dbReference>
<gene>
    <name evidence="1" type="ORF">PVAP13_9KG252713</name>
</gene>
<comment type="caution">
    <text evidence="1">The sequence shown here is derived from an EMBL/GenBank/DDBJ whole genome shotgun (WGS) entry which is preliminary data.</text>
</comment>
<sequence length="68" mass="7850">MKLRRFQIAQKIQCEIFSRTRILRDSSQFPTMTMRACEEYRHAAAPMRIISTQIPSCSNAAVVFRSLG</sequence>
<keyword evidence="2" id="KW-1185">Reference proteome</keyword>
<evidence type="ECO:0000313" key="1">
    <source>
        <dbReference type="EMBL" id="KAG2549445.1"/>
    </source>
</evidence>
<organism evidence="1 2">
    <name type="scientific">Panicum virgatum</name>
    <name type="common">Blackwell switchgrass</name>
    <dbReference type="NCBI Taxonomy" id="38727"/>
    <lineage>
        <taxon>Eukaryota</taxon>
        <taxon>Viridiplantae</taxon>
        <taxon>Streptophyta</taxon>
        <taxon>Embryophyta</taxon>
        <taxon>Tracheophyta</taxon>
        <taxon>Spermatophyta</taxon>
        <taxon>Magnoliopsida</taxon>
        <taxon>Liliopsida</taxon>
        <taxon>Poales</taxon>
        <taxon>Poaceae</taxon>
        <taxon>PACMAD clade</taxon>
        <taxon>Panicoideae</taxon>
        <taxon>Panicodae</taxon>
        <taxon>Paniceae</taxon>
        <taxon>Panicinae</taxon>
        <taxon>Panicum</taxon>
        <taxon>Panicum sect. Hiantes</taxon>
    </lineage>
</organism>
<reference evidence="1" key="1">
    <citation type="submission" date="2020-05" db="EMBL/GenBank/DDBJ databases">
        <title>WGS assembly of Panicum virgatum.</title>
        <authorList>
            <person name="Lovell J.T."/>
            <person name="Jenkins J."/>
            <person name="Shu S."/>
            <person name="Juenger T.E."/>
            <person name="Schmutz J."/>
        </authorList>
    </citation>
    <scope>NUCLEOTIDE SEQUENCE</scope>
    <source>
        <strain evidence="1">AP13</strain>
    </source>
</reference>
<evidence type="ECO:0000313" key="2">
    <source>
        <dbReference type="Proteomes" id="UP000823388"/>
    </source>
</evidence>
<dbReference type="AlphaFoldDB" id="A0A8T0NLH2"/>
<protein>
    <submittedName>
        <fullName evidence="1">Uncharacterized protein</fullName>
    </submittedName>
</protein>
<accession>A0A8T0NLH2</accession>
<proteinExistence type="predicted"/>
<dbReference type="EMBL" id="CM029053">
    <property type="protein sequence ID" value="KAG2549445.1"/>
    <property type="molecule type" value="Genomic_DNA"/>
</dbReference>
<name>A0A8T0NLH2_PANVG</name>